<dbReference type="Pfam" id="PF04734">
    <property type="entry name" value="Ceramidase_alk"/>
    <property type="match status" value="1"/>
</dbReference>
<dbReference type="GO" id="GO:0046512">
    <property type="term" value="P:sphingosine biosynthetic process"/>
    <property type="evidence" value="ECO:0007669"/>
    <property type="project" value="TreeGrafter"/>
</dbReference>
<keyword evidence="1" id="KW-0479">Metal-binding</keyword>
<dbReference type="GO" id="GO:0005576">
    <property type="term" value="C:extracellular region"/>
    <property type="evidence" value="ECO:0007669"/>
    <property type="project" value="TreeGrafter"/>
</dbReference>
<dbReference type="InterPro" id="IPR031329">
    <property type="entry name" value="NEUT/ALK_ceramidase_N"/>
</dbReference>
<keyword evidence="2" id="KW-0443">Lipid metabolism</keyword>
<keyword evidence="3" id="KW-0732">Signal</keyword>
<dbReference type="PANTHER" id="PTHR12670:SF1">
    <property type="entry name" value="NEUTRAL CERAMIDASE"/>
    <property type="match status" value="1"/>
</dbReference>
<proteinExistence type="inferred from homology"/>
<dbReference type="GO" id="GO:0046872">
    <property type="term" value="F:metal ion binding"/>
    <property type="evidence" value="ECO:0007669"/>
    <property type="project" value="UniProtKB-KW"/>
</dbReference>
<feature type="binding site" evidence="1">
    <location>
        <position position="232"/>
    </location>
    <ligand>
        <name>Zn(2+)</name>
        <dbReference type="ChEBI" id="CHEBI:29105"/>
    </ligand>
</feature>
<name>A0AAU7CF01_9BACT</name>
<feature type="domain" description="Neutral/alkaline non-lysosomal ceramidase N-terminal" evidence="4">
    <location>
        <begin position="45"/>
        <end position="267"/>
    </location>
</feature>
<dbReference type="AlphaFoldDB" id="A0AAU7CF01"/>
<keyword evidence="2" id="KW-0746">Sphingolipid metabolism</keyword>
<dbReference type="RefSeq" id="WP_406696455.1">
    <property type="nucleotide sequence ID" value="NZ_CP155447.1"/>
</dbReference>
<feature type="signal peptide" evidence="3">
    <location>
        <begin position="1"/>
        <end position="28"/>
    </location>
</feature>
<reference evidence="5" key="1">
    <citation type="submission" date="2024-05" db="EMBL/GenBank/DDBJ databases">
        <title>Planctomycetes of the genus Singulisphaera possess chitinolytic capabilities.</title>
        <authorList>
            <person name="Ivanova A."/>
        </authorList>
    </citation>
    <scope>NUCLEOTIDE SEQUENCE</scope>
    <source>
        <strain evidence="5">Ch08T</strain>
    </source>
</reference>
<dbReference type="EMBL" id="CP155447">
    <property type="protein sequence ID" value="XBH03717.1"/>
    <property type="molecule type" value="Genomic_DNA"/>
</dbReference>
<feature type="binding site" evidence="1">
    <location>
        <position position="120"/>
    </location>
    <ligand>
        <name>Zn(2+)</name>
        <dbReference type="ChEBI" id="CHEBI:29105"/>
    </ligand>
</feature>
<comment type="cofactor">
    <cofactor evidence="1">
        <name>Zn(2+)</name>
        <dbReference type="ChEBI" id="CHEBI:29105"/>
    </cofactor>
    <text evidence="1">Binds 1 zinc ion per subunit.</text>
</comment>
<dbReference type="GO" id="GO:0016020">
    <property type="term" value="C:membrane"/>
    <property type="evidence" value="ECO:0007669"/>
    <property type="project" value="GOC"/>
</dbReference>
<comment type="similarity">
    <text evidence="2">Belongs to the neutral ceramidase family.</text>
</comment>
<dbReference type="InterPro" id="IPR006823">
    <property type="entry name" value="Ceramidase_alk"/>
</dbReference>
<dbReference type="PANTHER" id="PTHR12670">
    <property type="entry name" value="CERAMIDASE"/>
    <property type="match status" value="1"/>
</dbReference>
<evidence type="ECO:0000313" key="5">
    <source>
        <dbReference type="EMBL" id="XBH03717.1"/>
    </source>
</evidence>
<keyword evidence="1" id="KW-0862">Zinc</keyword>
<evidence type="ECO:0000256" key="2">
    <source>
        <dbReference type="RuleBase" id="RU366019"/>
    </source>
</evidence>
<protein>
    <recommendedName>
        <fullName evidence="2">Neutral ceramidase</fullName>
        <ecNumber evidence="2">3.5.1.23</ecNumber>
    </recommendedName>
</protein>
<feature type="chain" id="PRO_5043324601" description="Neutral ceramidase" evidence="3">
    <location>
        <begin position="29"/>
        <end position="461"/>
    </location>
</feature>
<evidence type="ECO:0000259" key="4">
    <source>
        <dbReference type="Pfam" id="PF04734"/>
    </source>
</evidence>
<gene>
    <name evidence="5" type="ORF">V5E97_36240</name>
</gene>
<dbReference type="EC" id="3.5.1.23" evidence="2"/>
<dbReference type="GO" id="GO:0046514">
    <property type="term" value="P:ceramide catabolic process"/>
    <property type="evidence" value="ECO:0007669"/>
    <property type="project" value="InterPro"/>
</dbReference>
<dbReference type="GO" id="GO:0042759">
    <property type="term" value="P:long-chain fatty acid biosynthetic process"/>
    <property type="evidence" value="ECO:0007669"/>
    <property type="project" value="TreeGrafter"/>
</dbReference>
<organism evidence="5">
    <name type="scientific">Singulisphaera sp. Ch08</name>
    <dbReference type="NCBI Taxonomy" id="3120278"/>
    <lineage>
        <taxon>Bacteria</taxon>
        <taxon>Pseudomonadati</taxon>
        <taxon>Planctomycetota</taxon>
        <taxon>Planctomycetia</taxon>
        <taxon>Isosphaerales</taxon>
        <taxon>Isosphaeraceae</taxon>
        <taxon>Singulisphaera</taxon>
    </lineage>
</organism>
<evidence type="ECO:0000256" key="3">
    <source>
        <dbReference type="SAM" id="SignalP"/>
    </source>
</evidence>
<keyword evidence="2" id="KW-0378">Hydrolase</keyword>
<evidence type="ECO:0000256" key="1">
    <source>
        <dbReference type="PIRSR" id="PIRSR606823-2"/>
    </source>
</evidence>
<comment type="catalytic activity">
    <reaction evidence="2">
        <text>an N-acylsphing-4-enine + H2O = sphing-4-enine + a fatty acid</text>
        <dbReference type="Rhea" id="RHEA:20856"/>
        <dbReference type="ChEBI" id="CHEBI:15377"/>
        <dbReference type="ChEBI" id="CHEBI:28868"/>
        <dbReference type="ChEBI" id="CHEBI:52639"/>
        <dbReference type="ChEBI" id="CHEBI:57756"/>
        <dbReference type="EC" id="3.5.1.23"/>
    </reaction>
</comment>
<dbReference type="GO" id="GO:0017040">
    <property type="term" value="F:N-acylsphingosine amidohydrolase activity"/>
    <property type="evidence" value="ECO:0007669"/>
    <property type="project" value="UniProtKB-UniRule"/>
</dbReference>
<accession>A0AAU7CF01</accession>
<sequence>MDRSVVRKIVAVSLVIVSALASQHHAEAAESTRAGAASVAITPKQPTWMAGYGSRTKPSEGTIHDLWAKALVLEDESGRKAALVTLDLCGIGRELSLKIRDRLKSELGIDRDHVVLSCSHTHSGPVVGDNLIGMYPLDEAQRKVVLDYAKFLADSIVNATAQAVKNLAPAKLAWGTGKADFAVNRRNNKEPQVPELRDRLALEGPVDHDVPVLRVQGADGKTKAIVFGYACHCTVLSFNKFCGDYAGFAQLAVEKNHPGAQAMFVAGCGADQNPLPRRTVELAQGYGEQLAKSVQRVLESPMEPITTPLKASYSEIDLGFGTMPTRAEIEKEAKSTTLAIANRAKSLLQALDAKGQLPASYPYPVQAWRLGGLTWIFLGGEVVVDYSLRIKRNLGSSHTWVSSYCNDVCAYIPSLRVLKEGGYEGATSMVYYGHPTVWSEKVEEDIIDAVNRAAKTVEPSH</sequence>